<evidence type="ECO:0000259" key="2">
    <source>
        <dbReference type="Pfam" id="PF02225"/>
    </source>
</evidence>
<gene>
    <name evidence="3" type="ORF">DI536_05690</name>
</gene>
<dbReference type="InterPro" id="IPR046450">
    <property type="entry name" value="PA_dom_sf"/>
</dbReference>
<proteinExistence type="predicted"/>
<dbReference type="Gene3D" id="3.50.30.30">
    <property type="match status" value="1"/>
</dbReference>
<dbReference type="Pfam" id="PF02225">
    <property type="entry name" value="PA"/>
    <property type="match status" value="1"/>
</dbReference>
<dbReference type="AlphaFoldDB" id="A0A2W5V5M0"/>
<accession>A0A2W5V5M0</accession>
<feature type="domain" description="PA" evidence="2">
    <location>
        <begin position="94"/>
        <end position="175"/>
    </location>
</feature>
<name>A0A2W5V5M0_9BACT</name>
<dbReference type="Proteomes" id="UP000249061">
    <property type="component" value="Unassembled WGS sequence"/>
</dbReference>
<protein>
    <recommendedName>
        <fullName evidence="2">PA domain-containing protein</fullName>
    </recommendedName>
</protein>
<dbReference type="EMBL" id="QFQP01000003">
    <property type="protein sequence ID" value="PZR16648.1"/>
    <property type="molecule type" value="Genomic_DNA"/>
</dbReference>
<keyword evidence="1" id="KW-0732">Signal</keyword>
<feature type="signal peptide" evidence="1">
    <location>
        <begin position="1"/>
        <end position="20"/>
    </location>
</feature>
<dbReference type="InterPro" id="IPR003137">
    <property type="entry name" value="PA_domain"/>
</dbReference>
<feature type="chain" id="PRO_5016027185" description="PA domain-containing protein" evidence="1">
    <location>
        <begin position="21"/>
        <end position="617"/>
    </location>
</feature>
<organism evidence="3 4">
    <name type="scientific">Archangium gephyra</name>
    <dbReference type="NCBI Taxonomy" id="48"/>
    <lineage>
        <taxon>Bacteria</taxon>
        <taxon>Pseudomonadati</taxon>
        <taxon>Myxococcota</taxon>
        <taxon>Myxococcia</taxon>
        <taxon>Myxococcales</taxon>
        <taxon>Cystobacterineae</taxon>
        <taxon>Archangiaceae</taxon>
        <taxon>Archangium</taxon>
    </lineage>
</organism>
<evidence type="ECO:0000313" key="4">
    <source>
        <dbReference type="Proteomes" id="UP000249061"/>
    </source>
</evidence>
<sequence length="617" mass="63081">MRLTRLSVVFTAALAVTLFACPPIVPGPDGGPQPEGVIPTEADRCAGGCGENQVCDEARRTCVEGCAPLASFVTANATKYSGNWFRGTRTSADVQGELANGDLCNSAFPADSLAGKIVLCRRGGGSFTNKIRFAKEAGALAVIVVNNENLRLEGYVEPAIDITAISVSKGFGDQIASEVGLPVSVTSRPVSETPPGCPNGYCVKSGETFKCEASAVTCNGQICEPGQVACIGGECSCLASLSGASDTCEAVGKWCNGKTCSNPRAMEECDPANLTATCGTGHTCRELFGDTAFCIRQCTSDNQCDRGDICFPSFGCLPLSMGVNGGECEQNQSDGDGGFTSTRVTVPIANTCLVKAGNAMTQTATVTDPVGAGTGTCTYSIIKFWADGVYPYPVCRPPGTATEGQACRTDYAQTTAATQCSTGLQCIPTKGGDEGVCLRACNAQPPAFGYDPKPECNPDEACVNTLRYTDPNSNSVLGACMKTCDVFSSDAGVRNCANVGTTPASCVPTQASGELPVSLDGSGICVPQRAQIAQPNAMCAETDAFKGAACGSAQLCIGIGETGTATCTPVCDLGCIAPTDGGSVPAACATRPNALCAGGKTCTKRTSTLGARVGYCL</sequence>
<comment type="caution">
    <text evidence="3">The sequence shown here is derived from an EMBL/GenBank/DDBJ whole genome shotgun (WGS) entry which is preliminary data.</text>
</comment>
<evidence type="ECO:0000313" key="3">
    <source>
        <dbReference type="EMBL" id="PZR16648.1"/>
    </source>
</evidence>
<dbReference type="PROSITE" id="PS51257">
    <property type="entry name" value="PROKAR_LIPOPROTEIN"/>
    <property type="match status" value="1"/>
</dbReference>
<dbReference type="SUPFAM" id="SSF52025">
    <property type="entry name" value="PA domain"/>
    <property type="match status" value="1"/>
</dbReference>
<reference evidence="3 4" key="1">
    <citation type="submission" date="2017-08" db="EMBL/GenBank/DDBJ databases">
        <title>Infants hospitalized years apart are colonized by the same room-sourced microbial strains.</title>
        <authorList>
            <person name="Brooks B."/>
            <person name="Olm M.R."/>
            <person name="Firek B.A."/>
            <person name="Baker R."/>
            <person name="Thomas B.C."/>
            <person name="Morowitz M.J."/>
            <person name="Banfield J.F."/>
        </authorList>
    </citation>
    <scope>NUCLEOTIDE SEQUENCE [LARGE SCALE GENOMIC DNA]</scope>
    <source>
        <strain evidence="3">S2_003_000_R2_14</strain>
    </source>
</reference>
<evidence type="ECO:0000256" key="1">
    <source>
        <dbReference type="SAM" id="SignalP"/>
    </source>
</evidence>